<proteinExistence type="predicted"/>
<evidence type="ECO:0000313" key="3">
    <source>
        <dbReference type="Proteomes" id="UP000223891"/>
    </source>
</evidence>
<keyword evidence="3" id="KW-1185">Reference proteome</keyword>
<sequence length="380" mass="41670">MTISFNNGSGSSCNNCSGIKSLVINNAGHLIVTYDDNTIEDLGLVVGHDGANGTNFYPNEVGFDIPDASFRLDKDIGWSYLSLTVNSTQTVPTLYFKTNAANEPTATWVGAPFSKGEKGEMGSPFHIDSQGTTKPTTGLFDNYTFLDTSTGEIFVYDLDTTSWSAPYQWRGPQGLQGQFIINSQGDQFPPIANLNLGYTFYNTDTGYLFYVQEVQNGPVTQKVWSDGILFRGPKGEDGDKGDKGEPGEDSNNIYAIKNVIDTSYENALLVIGNVPAGYLVTRIEIDIRNPYDIDVNELSVRFGGTAQSEIDGTIIAPPDYFDINRVQRYIVDEVNHEISDKEEILSCIFNESVNNSSVGLMTIICTIAKQLPITPIEDNI</sequence>
<name>A0A1L2CUU2_9CAUD</name>
<accession>A0A1L2CUU2</accession>
<evidence type="ECO:0000256" key="1">
    <source>
        <dbReference type="SAM" id="MobiDB-lite"/>
    </source>
</evidence>
<protein>
    <submittedName>
        <fullName evidence="2">Structural protein</fullName>
    </submittedName>
</protein>
<organism evidence="2 3">
    <name type="scientific">Pectobacterium phage vB_PcaM_CBB</name>
    <dbReference type="NCBI Taxonomy" id="2772511"/>
    <lineage>
        <taxon>Viruses</taxon>
        <taxon>Duplodnaviria</taxon>
        <taxon>Heunggongvirae</taxon>
        <taxon>Uroviricota</taxon>
        <taxon>Caudoviricetes</taxon>
        <taxon>Mimasvirus</taxon>
        <taxon>Mimasvirus CBB</taxon>
    </lineage>
</organism>
<reference evidence="3" key="1">
    <citation type="submission" date="2016-01" db="EMBL/GenBank/DDBJ databases">
        <title>Isolation and Characterization of Enterobacteria phage CBB.</title>
        <authorList>
            <person name="Buttimer C.T.H."/>
            <person name="Hendrix H."/>
            <person name="Alexandre H."/>
            <person name="O'Mahony J."/>
            <person name="Lavigne R."/>
            <person name="Coffey A."/>
        </authorList>
    </citation>
    <scope>NUCLEOTIDE SEQUENCE [LARGE SCALE GENOMIC DNA]</scope>
</reference>
<feature type="region of interest" description="Disordered" evidence="1">
    <location>
        <begin position="230"/>
        <end position="249"/>
    </location>
</feature>
<dbReference type="Proteomes" id="UP000223891">
    <property type="component" value="Segment"/>
</dbReference>
<evidence type="ECO:0000313" key="2">
    <source>
        <dbReference type="EMBL" id="AMM43793.1"/>
    </source>
</evidence>
<feature type="compositionally biased region" description="Basic and acidic residues" evidence="1">
    <location>
        <begin position="233"/>
        <end position="246"/>
    </location>
</feature>
<gene>
    <name evidence="2" type="ORF">CBB_228</name>
</gene>
<dbReference type="EMBL" id="KU574722">
    <property type="protein sequence ID" value="AMM43793.1"/>
    <property type="molecule type" value="Genomic_DNA"/>
</dbReference>